<gene>
    <name evidence="1" type="ORF">F4820DRAFT_469612</name>
</gene>
<dbReference type="Proteomes" id="UP001497700">
    <property type="component" value="Unassembled WGS sequence"/>
</dbReference>
<evidence type="ECO:0000313" key="2">
    <source>
        <dbReference type="Proteomes" id="UP001497700"/>
    </source>
</evidence>
<name>A0ACB9ZFY3_9PEZI</name>
<sequence>MASGQSKGNGVPKSSETGSEAPSMPKPLRSMGSRGPLFTDLSEAFRQIAAKQGSKPSNDSSQEADQQSQPSLNKSQKDLGDSPTGIQPTGAIASHNKDVALRDLSPYAAGRSLTDKYMTPTKPTAAGTAMSAAEEQSRKVDEARMVDVPLDGTDDAGSKVTQPRQHADSTAGRNEMRRNHCPSEPPQGSLPTVPQGRRKGESESKAVTTLDSGPSTDSTVSNSQHLLDADAQANELQQAHHPLFPSPLRFPLKPGRKSSDPHNDDHGSEASSADNTTESNVDPFRYDSQRYQAFMHSSNERDVSRALKRLSKVGEASEATIVTPEASPGTKVAGRQLETTIVPVGVAKVEKGRESAGFQSSVPEKRVRDLQVQIHRKPELEPEEADRQGKPGRLARSKAYLRLDRLARESTGDWVTEATSDAGFGNSEFVKATGSSIADYSDDEFPTIRNNRRRPIIQHPAGKLQPESYELRDLKNTKQQVMLPKPKYSLFPANSDRLFSSSGKETSTTNQSLPRNPFSRSSYRRADTDGNFLSSAAKGGSKYEFRDSASEYALSVQLGIPSPQDKLFDTELEKGALGKYLKDGSQPNAEGFGLNNSERQTLGSSRDVEVTPRKPYEQRLVDQMYPTRYKCGNLWRLEQQQKDSSDFGPSSFIGEPLSTRSKFEFELLPLEEAQRKQKLQRESGESDETLPAEVRYQRAKKSSITVSSPIAVPLPTLSRRQLGPNLSTDFSYQSLVSLGDALQDTPSPFSATSRGLPTPPSSAANRSLLRQHRSTVTNSDISSTPTRKLFSRFRSRPFFQHEQKQQPSRVASDQTIIHHNPLPHLESGLSLAAMEAMMETSISEDARSRRARWFYLMATASIIIPLFAILVLSGILDRSLIWYTNGEVRRLTIKQRNFIRNGFLAECCLYVVVIASIIAVYTKKF</sequence>
<accession>A0ACB9ZFY3</accession>
<dbReference type="EMBL" id="MU393425">
    <property type="protein sequence ID" value="KAI4870251.1"/>
    <property type="molecule type" value="Genomic_DNA"/>
</dbReference>
<reference evidence="1 2" key="1">
    <citation type="journal article" date="2022" name="New Phytol.">
        <title>Ecological generalism drives hyperdiversity of secondary metabolite gene clusters in xylarialean endophytes.</title>
        <authorList>
            <person name="Franco M.E.E."/>
            <person name="Wisecaver J.H."/>
            <person name="Arnold A.E."/>
            <person name="Ju Y.M."/>
            <person name="Slot J.C."/>
            <person name="Ahrendt S."/>
            <person name="Moore L.P."/>
            <person name="Eastman K.E."/>
            <person name="Scott K."/>
            <person name="Konkel Z."/>
            <person name="Mondo S.J."/>
            <person name="Kuo A."/>
            <person name="Hayes R.D."/>
            <person name="Haridas S."/>
            <person name="Andreopoulos B."/>
            <person name="Riley R."/>
            <person name="LaButti K."/>
            <person name="Pangilinan J."/>
            <person name="Lipzen A."/>
            <person name="Amirebrahimi M."/>
            <person name="Yan J."/>
            <person name="Adam C."/>
            <person name="Keymanesh K."/>
            <person name="Ng V."/>
            <person name="Louie K."/>
            <person name="Northen T."/>
            <person name="Drula E."/>
            <person name="Henrissat B."/>
            <person name="Hsieh H.M."/>
            <person name="Youens-Clark K."/>
            <person name="Lutzoni F."/>
            <person name="Miadlikowska J."/>
            <person name="Eastwood D.C."/>
            <person name="Hamelin R.C."/>
            <person name="Grigoriev I.V."/>
            <person name="U'Ren J.M."/>
        </authorList>
    </citation>
    <scope>NUCLEOTIDE SEQUENCE [LARGE SCALE GENOMIC DNA]</scope>
    <source>
        <strain evidence="1 2">CBS 119005</strain>
    </source>
</reference>
<proteinExistence type="predicted"/>
<keyword evidence="2" id="KW-1185">Reference proteome</keyword>
<evidence type="ECO:0000313" key="1">
    <source>
        <dbReference type="EMBL" id="KAI4870251.1"/>
    </source>
</evidence>
<protein>
    <submittedName>
        <fullName evidence="1">Uncharacterized protein</fullName>
    </submittedName>
</protein>
<organism evidence="1 2">
    <name type="scientific">Hypoxylon rubiginosum</name>
    <dbReference type="NCBI Taxonomy" id="110542"/>
    <lineage>
        <taxon>Eukaryota</taxon>
        <taxon>Fungi</taxon>
        <taxon>Dikarya</taxon>
        <taxon>Ascomycota</taxon>
        <taxon>Pezizomycotina</taxon>
        <taxon>Sordariomycetes</taxon>
        <taxon>Xylariomycetidae</taxon>
        <taxon>Xylariales</taxon>
        <taxon>Hypoxylaceae</taxon>
        <taxon>Hypoxylon</taxon>
    </lineage>
</organism>
<comment type="caution">
    <text evidence="1">The sequence shown here is derived from an EMBL/GenBank/DDBJ whole genome shotgun (WGS) entry which is preliminary data.</text>
</comment>